<sequence length="104" mass="10936">MTAELVVWLVVAAAIVVVGLWPVLARQRSARTEPEWTAAAARSRIAELEDRLDAADLPAAARAKAERSLLLAGAALAEGGRKAPARAARRAEEGLSTLRSIGPD</sequence>
<dbReference type="EMBL" id="CP001737">
    <property type="protein sequence ID" value="ACV80405.1"/>
    <property type="molecule type" value="Genomic_DNA"/>
</dbReference>
<dbReference type="Proteomes" id="UP000002218">
    <property type="component" value="Chromosome"/>
</dbReference>
<dbReference type="InParanoid" id="C8XIE0"/>
<name>C8XIE0_NAKMY</name>
<accession>C8XIE0</accession>
<feature type="transmembrane region" description="Helical" evidence="2">
    <location>
        <begin position="6"/>
        <end position="24"/>
    </location>
</feature>
<dbReference type="HOGENOM" id="CLU_2247126_0_0_11"/>
<evidence type="ECO:0000256" key="2">
    <source>
        <dbReference type="SAM" id="Phobius"/>
    </source>
</evidence>
<feature type="region of interest" description="Disordered" evidence="1">
    <location>
        <begin position="80"/>
        <end position="104"/>
    </location>
</feature>
<dbReference type="KEGG" id="nml:Namu_4116"/>
<evidence type="ECO:0000256" key="1">
    <source>
        <dbReference type="SAM" id="MobiDB-lite"/>
    </source>
</evidence>
<keyword evidence="2" id="KW-1133">Transmembrane helix</keyword>
<protein>
    <submittedName>
        <fullName evidence="3">Uncharacterized protein</fullName>
    </submittedName>
</protein>
<proteinExistence type="predicted"/>
<keyword evidence="2" id="KW-0472">Membrane</keyword>
<dbReference type="AlphaFoldDB" id="C8XIE0"/>
<evidence type="ECO:0000313" key="4">
    <source>
        <dbReference type="Proteomes" id="UP000002218"/>
    </source>
</evidence>
<reference evidence="3 4" key="2">
    <citation type="journal article" date="2010" name="Stand. Genomic Sci.">
        <title>Complete genome sequence of Nakamurella multipartita type strain (Y-104).</title>
        <authorList>
            <person name="Tice H."/>
            <person name="Mayilraj S."/>
            <person name="Sims D."/>
            <person name="Lapidus A."/>
            <person name="Nolan M."/>
            <person name="Lucas S."/>
            <person name="Glavina Del Rio T."/>
            <person name="Copeland A."/>
            <person name="Cheng J.F."/>
            <person name="Meincke L."/>
            <person name="Bruce D."/>
            <person name="Goodwin L."/>
            <person name="Pitluck S."/>
            <person name="Ivanova N."/>
            <person name="Mavromatis K."/>
            <person name="Ovchinnikova G."/>
            <person name="Pati A."/>
            <person name="Chen A."/>
            <person name="Palaniappan K."/>
            <person name="Land M."/>
            <person name="Hauser L."/>
            <person name="Chang Y.J."/>
            <person name="Jeffries C.D."/>
            <person name="Detter J.C."/>
            <person name="Brettin T."/>
            <person name="Rohde M."/>
            <person name="Goker M."/>
            <person name="Bristow J."/>
            <person name="Eisen J.A."/>
            <person name="Markowitz V."/>
            <person name="Hugenholtz P."/>
            <person name="Kyrpides N.C."/>
            <person name="Klenk H.P."/>
            <person name="Chen F."/>
        </authorList>
    </citation>
    <scope>NUCLEOTIDE SEQUENCE [LARGE SCALE GENOMIC DNA]</scope>
    <source>
        <strain evidence="4">ATCC 700099 / DSM 44233 / CIP 104796 / JCM 9543 / NBRC 105858 / Y-104</strain>
    </source>
</reference>
<organism evidence="3 4">
    <name type="scientific">Nakamurella multipartita (strain ATCC 700099 / DSM 44233 / CIP 104796 / JCM 9543 / NBRC 105858 / Y-104)</name>
    <name type="common">Microsphaera multipartita</name>
    <dbReference type="NCBI Taxonomy" id="479431"/>
    <lineage>
        <taxon>Bacteria</taxon>
        <taxon>Bacillati</taxon>
        <taxon>Actinomycetota</taxon>
        <taxon>Actinomycetes</taxon>
        <taxon>Nakamurellales</taxon>
        <taxon>Nakamurellaceae</taxon>
        <taxon>Nakamurella</taxon>
    </lineage>
</organism>
<evidence type="ECO:0000313" key="3">
    <source>
        <dbReference type="EMBL" id="ACV80405.1"/>
    </source>
</evidence>
<keyword evidence="2" id="KW-0812">Transmembrane</keyword>
<dbReference type="RefSeq" id="WP_015749230.1">
    <property type="nucleotide sequence ID" value="NC_013235.1"/>
</dbReference>
<gene>
    <name evidence="3" type="ordered locus">Namu_4116</name>
</gene>
<reference evidence="4" key="1">
    <citation type="submission" date="2009-09" db="EMBL/GenBank/DDBJ databases">
        <title>The complete genome of Nakamurella multipartita DSM 44233.</title>
        <authorList>
            <consortium name="US DOE Joint Genome Institute (JGI-PGF)"/>
            <person name="Lucas S."/>
            <person name="Copeland A."/>
            <person name="Lapidus A."/>
            <person name="Glavina del Rio T."/>
            <person name="Dalin E."/>
            <person name="Tice H."/>
            <person name="Bruce D."/>
            <person name="Goodwin L."/>
            <person name="Pitluck S."/>
            <person name="Kyrpides N."/>
            <person name="Mavromatis K."/>
            <person name="Ivanova N."/>
            <person name="Ovchinnikova G."/>
            <person name="Sims D."/>
            <person name="Meincke L."/>
            <person name="Brettin T."/>
            <person name="Detter J.C."/>
            <person name="Han C."/>
            <person name="Larimer F."/>
            <person name="Land M."/>
            <person name="Hauser L."/>
            <person name="Markowitz V."/>
            <person name="Cheng J.-F."/>
            <person name="Hugenholtz P."/>
            <person name="Woyke T."/>
            <person name="Wu D."/>
            <person name="Klenk H.-P."/>
            <person name="Eisen J.A."/>
        </authorList>
    </citation>
    <scope>NUCLEOTIDE SEQUENCE [LARGE SCALE GENOMIC DNA]</scope>
    <source>
        <strain evidence="4">ATCC 700099 / DSM 44233 / CIP 104796 / JCM 9543 / NBRC 105858 / Y-104</strain>
    </source>
</reference>
<keyword evidence="4" id="KW-1185">Reference proteome</keyword>
<dbReference type="STRING" id="479431.Namu_4116"/>